<name>A0A956M328_UNCEI</name>
<dbReference type="AlphaFoldDB" id="A0A956M328"/>
<sequence>MTELLRLCALLALTLGPLAWCFAEAFEMWMGDTASRHRGVGSSPPLGPAPHVRKVVRPYDWEQDV</sequence>
<comment type="caution">
    <text evidence="1">The sequence shown here is derived from an EMBL/GenBank/DDBJ whole genome shotgun (WGS) entry which is preliminary data.</text>
</comment>
<evidence type="ECO:0000313" key="1">
    <source>
        <dbReference type="EMBL" id="MCA9730179.1"/>
    </source>
</evidence>
<accession>A0A956M328</accession>
<evidence type="ECO:0000313" key="2">
    <source>
        <dbReference type="Proteomes" id="UP000697710"/>
    </source>
</evidence>
<organism evidence="1 2">
    <name type="scientific">Eiseniibacteriota bacterium</name>
    <dbReference type="NCBI Taxonomy" id="2212470"/>
    <lineage>
        <taxon>Bacteria</taxon>
        <taxon>Candidatus Eiseniibacteriota</taxon>
    </lineage>
</organism>
<proteinExistence type="predicted"/>
<dbReference type="EMBL" id="JAGQHR010001028">
    <property type="protein sequence ID" value="MCA9730179.1"/>
    <property type="molecule type" value="Genomic_DNA"/>
</dbReference>
<reference evidence="1" key="2">
    <citation type="journal article" date="2021" name="Microbiome">
        <title>Successional dynamics and alternative stable states in a saline activated sludge microbial community over 9 years.</title>
        <authorList>
            <person name="Wang Y."/>
            <person name="Ye J."/>
            <person name="Ju F."/>
            <person name="Liu L."/>
            <person name="Boyd J.A."/>
            <person name="Deng Y."/>
            <person name="Parks D.H."/>
            <person name="Jiang X."/>
            <person name="Yin X."/>
            <person name="Woodcroft B.J."/>
            <person name="Tyson G.W."/>
            <person name="Hugenholtz P."/>
            <person name="Polz M.F."/>
            <person name="Zhang T."/>
        </authorList>
    </citation>
    <scope>NUCLEOTIDE SEQUENCE</scope>
    <source>
        <strain evidence="1">HKST-UBA01</strain>
    </source>
</reference>
<dbReference type="Proteomes" id="UP000697710">
    <property type="component" value="Unassembled WGS sequence"/>
</dbReference>
<gene>
    <name evidence="1" type="ORF">KC729_21015</name>
</gene>
<reference evidence="1" key="1">
    <citation type="submission" date="2020-04" db="EMBL/GenBank/DDBJ databases">
        <authorList>
            <person name="Zhang T."/>
        </authorList>
    </citation>
    <scope>NUCLEOTIDE SEQUENCE</scope>
    <source>
        <strain evidence="1">HKST-UBA01</strain>
    </source>
</reference>
<protein>
    <submittedName>
        <fullName evidence="1">Uncharacterized protein</fullName>
    </submittedName>
</protein>